<dbReference type="KEGG" id="bpsc:BBPC_1214"/>
<dbReference type="GO" id="GO:0000155">
    <property type="term" value="F:phosphorelay sensor kinase activity"/>
    <property type="evidence" value="ECO:0007669"/>
    <property type="project" value="InterPro"/>
</dbReference>
<proteinExistence type="predicted"/>
<dbReference type="Proteomes" id="UP000003875">
    <property type="component" value="Unassembled WGS sequence"/>
</dbReference>
<dbReference type="Pfam" id="PF07730">
    <property type="entry name" value="HisKA_3"/>
    <property type="match status" value="1"/>
</dbReference>
<feature type="transmembrane region" description="Helical" evidence="9">
    <location>
        <begin position="57"/>
        <end position="81"/>
    </location>
</feature>
<comment type="catalytic activity">
    <reaction evidence="1">
        <text>ATP + protein L-histidine = ADP + protein N-phospho-L-histidine.</text>
        <dbReference type="EC" id="2.7.13.3"/>
    </reaction>
</comment>
<evidence type="ECO:0000256" key="5">
    <source>
        <dbReference type="ARBA" id="ARBA00022741"/>
    </source>
</evidence>
<dbReference type="EMBL" id="ABXX02000002">
    <property type="protein sequence ID" value="EEG70990.1"/>
    <property type="molecule type" value="Genomic_DNA"/>
</dbReference>
<evidence type="ECO:0000256" key="7">
    <source>
        <dbReference type="ARBA" id="ARBA00022840"/>
    </source>
</evidence>
<reference evidence="11 12" key="1">
    <citation type="submission" date="2009-02" db="EMBL/GenBank/DDBJ databases">
        <title>Draft genome sequence of Bifidobacterium pseudocatenulatum (DSM 20438).</title>
        <authorList>
            <person name="Sudarsanam P."/>
            <person name="Ley R."/>
            <person name="Guruge J."/>
            <person name="Turnbaugh P.J."/>
            <person name="Mahowald M."/>
            <person name="Liep D."/>
            <person name="Gordon J."/>
        </authorList>
    </citation>
    <scope>NUCLEOTIDE SEQUENCE [LARGE SCALE GENOMIC DNA]</scope>
    <source>
        <strain evidence="11 12">DSM 20438</strain>
    </source>
</reference>
<feature type="domain" description="Signal transduction histidine kinase subgroup 3 dimerisation and phosphoacceptor" evidence="10">
    <location>
        <begin position="220"/>
        <end position="285"/>
    </location>
</feature>
<evidence type="ECO:0000313" key="11">
    <source>
        <dbReference type="EMBL" id="EEG70990.1"/>
    </source>
</evidence>
<dbReference type="AlphaFoldDB" id="C0BS40"/>
<evidence type="ECO:0000256" key="3">
    <source>
        <dbReference type="ARBA" id="ARBA00022553"/>
    </source>
</evidence>
<keyword evidence="8" id="KW-0902">Two-component regulatory system</keyword>
<keyword evidence="9" id="KW-0472">Membrane</keyword>
<evidence type="ECO:0000256" key="2">
    <source>
        <dbReference type="ARBA" id="ARBA00012438"/>
    </source>
</evidence>
<feature type="transmembrane region" description="Helical" evidence="9">
    <location>
        <begin position="31"/>
        <end position="50"/>
    </location>
</feature>
<keyword evidence="3" id="KW-0597">Phosphoprotein</keyword>
<dbReference type="InterPro" id="IPR011712">
    <property type="entry name" value="Sig_transdc_His_kin_sub3_dim/P"/>
</dbReference>
<sequence>MEEGMRRLLLQAIFLTFGLIANLYIVGDVSAELVCGALLAICCAAVGEYARSSAWTIAILLMLDCGACFTPSWCAMMPVAAYNAAMLPAISQNVEQHRAGRNHAGLRSQLPNMPQYDAMQITTVIARWVWIIPVVATLVRCRNAGAHADDMGAALIAVLLALHVVLGFMVGLLCARNVTLTRQNRRLQDSKRDQIRRLRSQLAESEEDRAASVRVATLAERTRIAREIHDNVGHMLTRAIMQSEAAQVVAQVSGQEPAAQGFAQIHDTVGEAMTLVRGAVHDLKDEGTDFVAQIEASAHGLDDSSTVNVTLSNGIDAAPAAVSRCFATTIREALNNTIRHSMARNVDITLRDFPALWQLRIQDDGALWNDGSQGNINGMMGESSARFRQFHDAARTATMRDASGIGLADIEERARALGGTAVCGPYHEGWRVFVSIPKTDDDAAASATTKENV</sequence>
<dbReference type="InterPro" id="IPR036890">
    <property type="entry name" value="HATPase_C_sf"/>
</dbReference>
<evidence type="ECO:0000313" key="12">
    <source>
        <dbReference type="Proteomes" id="UP000003875"/>
    </source>
</evidence>
<accession>C0BS40</accession>
<reference evidence="11 12" key="2">
    <citation type="submission" date="2009-02" db="EMBL/GenBank/DDBJ databases">
        <authorList>
            <person name="Fulton L."/>
            <person name="Clifton S."/>
            <person name="Fulton B."/>
            <person name="Xu J."/>
            <person name="Minx P."/>
            <person name="Pepin K.H."/>
            <person name="Johnson M."/>
            <person name="Bhonagiri V."/>
            <person name="Nash W.E."/>
            <person name="Mardis E.R."/>
            <person name="Wilson R.K."/>
        </authorList>
    </citation>
    <scope>NUCLEOTIDE SEQUENCE [LARGE SCALE GENOMIC DNA]</scope>
    <source>
        <strain evidence="11 12">DSM 20438</strain>
    </source>
</reference>
<organism evidence="11 12">
    <name type="scientific">Bifidobacterium pseudocatenulatum DSM 20438 = JCM 1200 = LMG 10505</name>
    <dbReference type="NCBI Taxonomy" id="547043"/>
    <lineage>
        <taxon>Bacteria</taxon>
        <taxon>Bacillati</taxon>
        <taxon>Actinomycetota</taxon>
        <taxon>Actinomycetes</taxon>
        <taxon>Bifidobacteriales</taxon>
        <taxon>Bifidobacteriaceae</taxon>
        <taxon>Bifidobacterium</taxon>
    </lineage>
</organism>
<dbReference type="PANTHER" id="PTHR24421:SF10">
    <property type="entry name" value="NITRATE_NITRITE SENSOR PROTEIN NARQ"/>
    <property type="match status" value="1"/>
</dbReference>
<dbReference type="Gene3D" id="3.30.565.10">
    <property type="entry name" value="Histidine kinase-like ATPase, C-terminal domain"/>
    <property type="match status" value="1"/>
</dbReference>
<name>C0BS40_BIFPS</name>
<keyword evidence="4" id="KW-0808">Transferase</keyword>
<gene>
    <name evidence="11" type="ORF">BIFPSEUDO_02957</name>
</gene>
<dbReference type="SUPFAM" id="SSF55874">
    <property type="entry name" value="ATPase domain of HSP90 chaperone/DNA topoisomerase II/histidine kinase"/>
    <property type="match status" value="1"/>
</dbReference>
<dbReference type="eggNOG" id="COG4585">
    <property type="taxonomic scope" value="Bacteria"/>
</dbReference>
<evidence type="ECO:0000259" key="10">
    <source>
        <dbReference type="Pfam" id="PF07730"/>
    </source>
</evidence>
<protein>
    <recommendedName>
        <fullName evidence="2">histidine kinase</fullName>
        <ecNumber evidence="2">2.7.13.3</ecNumber>
    </recommendedName>
</protein>
<keyword evidence="6 11" id="KW-0418">Kinase</keyword>
<dbReference type="GO" id="GO:0005524">
    <property type="term" value="F:ATP binding"/>
    <property type="evidence" value="ECO:0007669"/>
    <property type="project" value="UniProtKB-KW"/>
</dbReference>
<feature type="transmembrane region" description="Helical" evidence="9">
    <location>
        <begin position="7"/>
        <end position="25"/>
    </location>
</feature>
<dbReference type="PATRIC" id="fig|547043.19.peg.1268"/>
<feature type="transmembrane region" description="Helical" evidence="9">
    <location>
        <begin position="151"/>
        <end position="173"/>
    </location>
</feature>
<keyword evidence="7" id="KW-0067">ATP-binding</keyword>
<dbReference type="GO" id="GO:0016020">
    <property type="term" value="C:membrane"/>
    <property type="evidence" value="ECO:0007669"/>
    <property type="project" value="InterPro"/>
</dbReference>
<dbReference type="Gene3D" id="1.20.5.1930">
    <property type="match status" value="1"/>
</dbReference>
<evidence type="ECO:0000256" key="6">
    <source>
        <dbReference type="ARBA" id="ARBA00022777"/>
    </source>
</evidence>
<comment type="caution">
    <text evidence="11">The sequence shown here is derived from an EMBL/GenBank/DDBJ whole genome shotgun (WGS) entry which is preliminary data.</text>
</comment>
<keyword evidence="9" id="KW-1133">Transmembrane helix</keyword>
<dbReference type="GO" id="GO:0046983">
    <property type="term" value="F:protein dimerization activity"/>
    <property type="evidence" value="ECO:0007669"/>
    <property type="project" value="InterPro"/>
</dbReference>
<keyword evidence="5" id="KW-0547">Nucleotide-binding</keyword>
<evidence type="ECO:0000256" key="9">
    <source>
        <dbReference type="SAM" id="Phobius"/>
    </source>
</evidence>
<evidence type="ECO:0000256" key="8">
    <source>
        <dbReference type="ARBA" id="ARBA00023012"/>
    </source>
</evidence>
<evidence type="ECO:0000256" key="1">
    <source>
        <dbReference type="ARBA" id="ARBA00000085"/>
    </source>
</evidence>
<dbReference type="PANTHER" id="PTHR24421">
    <property type="entry name" value="NITRATE/NITRITE SENSOR PROTEIN NARX-RELATED"/>
    <property type="match status" value="1"/>
</dbReference>
<feature type="transmembrane region" description="Helical" evidence="9">
    <location>
        <begin position="118"/>
        <end position="139"/>
    </location>
</feature>
<keyword evidence="9" id="KW-0812">Transmembrane</keyword>
<evidence type="ECO:0000256" key="4">
    <source>
        <dbReference type="ARBA" id="ARBA00022679"/>
    </source>
</evidence>
<dbReference type="EC" id="2.7.13.3" evidence="2"/>
<dbReference type="InterPro" id="IPR050482">
    <property type="entry name" value="Sensor_HK_TwoCompSys"/>
</dbReference>